<evidence type="ECO:0000256" key="6">
    <source>
        <dbReference type="SAM" id="Phobius"/>
    </source>
</evidence>
<dbReference type="EMBL" id="JANBQD010000087">
    <property type="protein sequence ID" value="KAJ1988721.1"/>
    <property type="molecule type" value="Genomic_DNA"/>
</dbReference>
<accession>A0ABQ8PGJ1</accession>
<organism evidence="8 9">
    <name type="scientific">Coemansia umbellata</name>
    <dbReference type="NCBI Taxonomy" id="1424467"/>
    <lineage>
        <taxon>Eukaryota</taxon>
        <taxon>Fungi</taxon>
        <taxon>Fungi incertae sedis</taxon>
        <taxon>Zoopagomycota</taxon>
        <taxon>Kickxellomycotina</taxon>
        <taxon>Kickxellomycetes</taxon>
        <taxon>Kickxellales</taxon>
        <taxon>Kickxellaceae</taxon>
        <taxon>Coemansia</taxon>
    </lineage>
</organism>
<dbReference type="SUPFAM" id="SSF103473">
    <property type="entry name" value="MFS general substrate transporter"/>
    <property type="match status" value="1"/>
</dbReference>
<feature type="transmembrane region" description="Helical" evidence="6">
    <location>
        <begin position="277"/>
        <end position="303"/>
    </location>
</feature>
<dbReference type="InterPro" id="IPR020846">
    <property type="entry name" value="MFS_dom"/>
</dbReference>
<proteinExistence type="predicted"/>
<dbReference type="Pfam" id="PF07690">
    <property type="entry name" value="MFS_1"/>
    <property type="match status" value="1"/>
</dbReference>
<feature type="transmembrane region" description="Helical" evidence="6">
    <location>
        <begin position="116"/>
        <end position="135"/>
    </location>
</feature>
<evidence type="ECO:0000313" key="8">
    <source>
        <dbReference type="EMBL" id="KAJ1988721.1"/>
    </source>
</evidence>
<dbReference type="Gene3D" id="1.20.1250.20">
    <property type="entry name" value="MFS general substrate transporter like domains"/>
    <property type="match status" value="2"/>
</dbReference>
<dbReference type="PROSITE" id="PS50850">
    <property type="entry name" value="MFS"/>
    <property type="match status" value="1"/>
</dbReference>
<feature type="transmembrane region" description="Helical" evidence="6">
    <location>
        <begin position="402"/>
        <end position="422"/>
    </location>
</feature>
<evidence type="ECO:0000256" key="4">
    <source>
        <dbReference type="ARBA" id="ARBA00022989"/>
    </source>
</evidence>
<evidence type="ECO:0000256" key="5">
    <source>
        <dbReference type="ARBA" id="ARBA00023136"/>
    </source>
</evidence>
<evidence type="ECO:0000256" key="3">
    <source>
        <dbReference type="ARBA" id="ARBA00022692"/>
    </source>
</evidence>
<keyword evidence="4 6" id="KW-1133">Transmembrane helix</keyword>
<keyword evidence="9" id="KW-1185">Reference proteome</keyword>
<dbReference type="InterPro" id="IPR011701">
    <property type="entry name" value="MFS"/>
</dbReference>
<evidence type="ECO:0000313" key="9">
    <source>
        <dbReference type="Proteomes" id="UP001151295"/>
    </source>
</evidence>
<feature type="transmembrane region" description="Helical" evidence="6">
    <location>
        <begin position="315"/>
        <end position="334"/>
    </location>
</feature>
<feature type="transmembrane region" description="Helical" evidence="6">
    <location>
        <begin position="369"/>
        <end position="390"/>
    </location>
</feature>
<keyword evidence="2" id="KW-0813">Transport</keyword>
<feature type="transmembrane region" description="Helical" evidence="6">
    <location>
        <begin position="178"/>
        <end position="198"/>
    </location>
</feature>
<dbReference type="InterPro" id="IPR036259">
    <property type="entry name" value="MFS_trans_sf"/>
</dbReference>
<evidence type="ECO:0000256" key="2">
    <source>
        <dbReference type="ARBA" id="ARBA00022448"/>
    </source>
</evidence>
<evidence type="ECO:0000256" key="1">
    <source>
        <dbReference type="ARBA" id="ARBA00004141"/>
    </source>
</evidence>
<feature type="transmembrane region" description="Helical" evidence="6">
    <location>
        <begin position="147"/>
        <end position="166"/>
    </location>
</feature>
<protein>
    <recommendedName>
        <fullName evidence="7">Major facilitator superfamily (MFS) profile domain-containing protein</fullName>
    </recommendedName>
</protein>
<comment type="subcellular location">
    <subcellularLocation>
        <location evidence="1">Membrane</location>
        <topology evidence="1">Multi-pass membrane protein</topology>
    </subcellularLocation>
</comment>
<comment type="caution">
    <text evidence="8">The sequence shown here is derived from an EMBL/GenBank/DDBJ whole genome shotgun (WGS) entry which is preliminary data.</text>
</comment>
<keyword evidence="5 6" id="KW-0472">Membrane</keyword>
<feature type="transmembrane region" description="Helical" evidence="6">
    <location>
        <begin position="346"/>
        <end position="363"/>
    </location>
</feature>
<gene>
    <name evidence="8" type="ORF">EDC05_005127</name>
</gene>
<dbReference type="PANTHER" id="PTHR43791:SF36">
    <property type="entry name" value="TRANSPORTER, PUTATIVE (AFU_ORTHOLOGUE AFUA_6G08340)-RELATED"/>
    <property type="match status" value="1"/>
</dbReference>
<feature type="transmembrane region" description="Helical" evidence="6">
    <location>
        <begin position="210"/>
        <end position="230"/>
    </location>
</feature>
<keyword evidence="3 6" id="KW-0812">Transmembrane</keyword>
<feature type="transmembrane region" description="Helical" evidence="6">
    <location>
        <begin position="89"/>
        <end position="109"/>
    </location>
</feature>
<feature type="transmembrane region" description="Helical" evidence="6">
    <location>
        <begin position="434"/>
        <end position="455"/>
    </location>
</feature>
<feature type="domain" description="Major facilitator superfamily (MFS) profile" evidence="7">
    <location>
        <begin position="50"/>
        <end position="459"/>
    </location>
</feature>
<dbReference type="Proteomes" id="UP001151295">
    <property type="component" value="Unassembled WGS sequence"/>
</dbReference>
<dbReference type="PANTHER" id="PTHR43791">
    <property type="entry name" value="PERMEASE-RELATED"/>
    <property type="match status" value="1"/>
</dbReference>
<name>A0ABQ8PGJ1_9FUNG</name>
<evidence type="ECO:0000259" key="7">
    <source>
        <dbReference type="PROSITE" id="PS50850"/>
    </source>
</evidence>
<reference evidence="8" key="1">
    <citation type="submission" date="2022-07" db="EMBL/GenBank/DDBJ databases">
        <title>Phylogenomic reconstructions and comparative analyses of Kickxellomycotina fungi.</title>
        <authorList>
            <person name="Reynolds N.K."/>
            <person name="Stajich J.E."/>
            <person name="Barry K."/>
            <person name="Grigoriev I.V."/>
            <person name="Crous P."/>
            <person name="Smith M.E."/>
        </authorList>
    </citation>
    <scope>NUCLEOTIDE SEQUENCE</scope>
    <source>
        <strain evidence="8">BCRC 34882</strain>
    </source>
</reference>
<sequence>MSDSDSGIEAKRPPMVYDDHEGAKEAAHAPLDPADSRKLRWAFRKIDACLLFIVFLSNVLNSMDRANLGLSKVAGLEADTGMSGSDFNVVASIMYPTYLVFMLPSNLALRRFGARFWLSLITVVWGIINMCMAFAKNRTDLILCRLFLGAAESGATPGALMLITLWYPREMVTSRVALFYSAFPAGAIIGGPIASGIMKISNPRFNHWEWIFFIEGLVTAGFGLVMFALLSDYPERSWCLNGKEKTLVKQRMEADQVDGGHRRVNNKKLIKNACDPLIYAQALILFCANFGVNTILTFAAIIVKEMGYSPGASQAMQAAPGICGFIGILLSRYYPRWLGNHYRSSLFCSLWLLIASVILLATTNNGARIFALCILSFGAFGNVAMGPGWLMSNVGGPTRSAFAGAMNVICGGLGGLCTSYIYRNKDAPQYLFGHGMNLFAALLCVVTATIAHFIIGHRNKRKEERPLDISGLSDDEIIDLENEHPSFRYVK</sequence>